<dbReference type="GO" id="GO:0006529">
    <property type="term" value="P:asparagine biosynthetic process"/>
    <property type="evidence" value="ECO:0007669"/>
    <property type="project" value="UniProtKB-KW"/>
</dbReference>
<dbReference type="PIRSF" id="PIRSF001589">
    <property type="entry name" value="Asn_synthetase_glu-h"/>
    <property type="match status" value="1"/>
</dbReference>
<keyword evidence="8" id="KW-0028">Amino-acid biosynthesis</keyword>
<dbReference type="GO" id="GO:0005829">
    <property type="term" value="C:cytosol"/>
    <property type="evidence" value="ECO:0007669"/>
    <property type="project" value="TreeGrafter"/>
</dbReference>
<keyword evidence="4 9" id="KW-0547">Nucleotide-binding</keyword>
<evidence type="ECO:0000256" key="6">
    <source>
        <dbReference type="ARBA" id="ARBA00022962"/>
    </source>
</evidence>
<evidence type="ECO:0000259" key="10">
    <source>
        <dbReference type="PROSITE" id="PS51278"/>
    </source>
</evidence>
<feature type="active site" description="For GATase activity" evidence="8">
    <location>
        <position position="2"/>
    </location>
</feature>
<dbReference type="GO" id="GO:0004066">
    <property type="term" value="F:asparagine synthase (glutamine-hydrolyzing) activity"/>
    <property type="evidence" value="ECO:0007669"/>
    <property type="project" value="UniProtKB-EC"/>
</dbReference>
<dbReference type="SUPFAM" id="SSF52402">
    <property type="entry name" value="Adenine nucleotide alpha hydrolases-like"/>
    <property type="match status" value="1"/>
</dbReference>
<dbReference type="EC" id="6.3.5.4" evidence="3"/>
<dbReference type="Proteomes" id="UP000244956">
    <property type="component" value="Unassembled WGS sequence"/>
</dbReference>
<dbReference type="CDD" id="cd01991">
    <property type="entry name" value="Asn_synthase_B_C"/>
    <property type="match status" value="1"/>
</dbReference>
<evidence type="ECO:0000256" key="4">
    <source>
        <dbReference type="ARBA" id="ARBA00022741"/>
    </source>
</evidence>
<organism evidence="11 12">
    <name type="scientific">Marinilabilia rubra</name>
    <dbReference type="NCBI Taxonomy" id="2162893"/>
    <lineage>
        <taxon>Bacteria</taxon>
        <taxon>Pseudomonadati</taxon>
        <taxon>Bacteroidota</taxon>
        <taxon>Bacteroidia</taxon>
        <taxon>Marinilabiliales</taxon>
        <taxon>Marinilabiliaceae</taxon>
        <taxon>Marinilabilia</taxon>
    </lineage>
</organism>
<evidence type="ECO:0000256" key="5">
    <source>
        <dbReference type="ARBA" id="ARBA00022840"/>
    </source>
</evidence>
<evidence type="ECO:0000313" key="11">
    <source>
        <dbReference type="EMBL" id="PWE00344.1"/>
    </source>
</evidence>
<dbReference type="OrthoDB" id="9763290at2"/>
<reference evidence="11 12" key="1">
    <citation type="submission" date="2018-05" db="EMBL/GenBank/DDBJ databases">
        <title>Marinilabilia rubrum sp. nov., isolated from saltern sediment.</title>
        <authorList>
            <person name="Zhang R."/>
        </authorList>
    </citation>
    <scope>NUCLEOTIDE SEQUENCE [LARGE SCALE GENOMIC DNA]</scope>
    <source>
        <strain evidence="11 12">WTE16</strain>
    </source>
</reference>
<keyword evidence="8" id="KW-0061">Asparagine biosynthesis</keyword>
<keyword evidence="5 9" id="KW-0067">ATP-binding</keyword>
<dbReference type="SUPFAM" id="SSF56235">
    <property type="entry name" value="N-terminal nucleophile aminohydrolases (Ntn hydrolases)"/>
    <property type="match status" value="1"/>
</dbReference>
<dbReference type="InterPro" id="IPR033738">
    <property type="entry name" value="AsnB_N"/>
</dbReference>
<dbReference type="InterPro" id="IPR029055">
    <property type="entry name" value="Ntn_hydrolases_N"/>
</dbReference>
<dbReference type="PROSITE" id="PS51278">
    <property type="entry name" value="GATASE_TYPE_2"/>
    <property type="match status" value="1"/>
</dbReference>
<dbReference type="NCBIfam" id="TIGR01536">
    <property type="entry name" value="asn_synth_AEB"/>
    <property type="match status" value="1"/>
</dbReference>
<protein>
    <recommendedName>
        <fullName evidence="3">asparagine synthase (glutamine-hydrolyzing)</fullName>
        <ecNumber evidence="3">6.3.5.4</ecNumber>
    </recommendedName>
</protein>
<dbReference type="Gene3D" id="3.60.20.10">
    <property type="entry name" value="Glutamine Phosphoribosylpyrophosphate, subunit 1, domain 1"/>
    <property type="match status" value="1"/>
</dbReference>
<feature type="binding site" evidence="9">
    <location>
        <begin position="367"/>
        <end position="368"/>
    </location>
    <ligand>
        <name>ATP</name>
        <dbReference type="ChEBI" id="CHEBI:30616"/>
    </ligand>
</feature>
<comment type="similarity">
    <text evidence="2">Belongs to the asparagine synthetase family.</text>
</comment>
<dbReference type="RefSeq" id="WP_109263384.1">
    <property type="nucleotide sequence ID" value="NZ_QEWP01000003.1"/>
</dbReference>
<dbReference type="Gene3D" id="3.40.50.620">
    <property type="entry name" value="HUPs"/>
    <property type="match status" value="1"/>
</dbReference>
<dbReference type="InterPro" id="IPR014729">
    <property type="entry name" value="Rossmann-like_a/b/a_fold"/>
</dbReference>
<dbReference type="Pfam" id="PF00733">
    <property type="entry name" value="Asn_synthase"/>
    <property type="match status" value="1"/>
</dbReference>
<comment type="catalytic activity">
    <reaction evidence="7">
        <text>L-aspartate + L-glutamine + ATP + H2O = L-asparagine + L-glutamate + AMP + diphosphate + H(+)</text>
        <dbReference type="Rhea" id="RHEA:12228"/>
        <dbReference type="ChEBI" id="CHEBI:15377"/>
        <dbReference type="ChEBI" id="CHEBI:15378"/>
        <dbReference type="ChEBI" id="CHEBI:29985"/>
        <dbReference type="ChEBI" id="CHEBI:29991"/>
        <dbReference type="ChEBI" id="CHEBI:30616"/>
        <dbReference type="ChEBI" id="CHEBI:33019"/>
        <dbReference type="ChEBI" id="CHEBI:58048"/>
        <dbReference type="ChEBI" id="CHEBI:58359"/>
        <dbReference type="ChEBI" id="CHEBI:456215"/>
        <dbReference type="EC" id="6.3.5.4"/>
    </reaction>
</comment>
<evidence type="ECO:0000256" key="9">
    <source>
        <dbReference type="PIRSR" id="PIRSR001589-2"/>
    </source>
</evidence>
<evidence type="ECO:0000256" key="2">
    <source>
        <dbReference type="ARBA" id="ARBA00005752"/>
    </source>
</evidence>
<dbReference type="InterPro" id="IPR001962">
    <property type="entry name" value="Asn_synthase"/>
</dbReference>
<dbReference type="InterPro" id="IPR006426">
    <property type="entry name" value="Asn_synth_AEB"/>
</dbReference>
<dbReference type="CDD" id="cd00712">
    <property type="entry name" value="AsnB"/>
    <property type="match status" value="1"/>
</dbReference>
<proteinExistence type="inferred from homology"/>
<evidence type="ECO:0000256" key="8">
    <source>
        <dbReference type="PIRSR" id="PIRSR001589-1"/>
    </source>
</evidence>
<feature type="domain" description="Glutamine amidotransferase type-2" evidence="10">
    <location>
        <begin position="2"/>
        <end position="213"/>
    </location>
</feature>
<dbReference type="AlphaFoldDB" id="A0A2U2BB94"/>
<evidence type="ECO:0000313" key="12">
    <source>
        <dbReference type="Proteomes" id="UP000244956"/>
    </source>
</evidence>
<comment type="caution">
    <text evidence="11">The sequence shown here is derived from an EMBL/GenBank/DDBJ whole genome shotgun (WGS) entry which is preliminary data.</text>
</comment>
<keyword evidence="6 8" id="KW-0315">Glutamine amidotransferase</keyword>
<evidence type="ECO:0000256" key="3">
    <source>
        <dbReference type="ARBA" id="ARBA00012737"/>
    </source>
</evidence>
<dbReference type="GO" id="GO:0005524">
    <property type="term" value="F:ATP binding"/>
    <property type="evidence" value="ECO:0007669"/>
    <property type="project" value="UniProtKB-KW"/>
</dbReference>
<dbReference type="PANTHER" id="PTHR43284:SF1">
    <property type="entry name" value="ASPARAGINE SYNTHETASE"/>
    <property type="match status" value="1"/>
</dbReference>
<dbReference type="InterPro" id="IPR051786">
    <property type="entry name" value="ASN_synthetase/amidase"/>
</dbReference>
<sequence length="622" mass="71520">MCGITGIINHTAEPADEALCRKMAGTLAHRGPDGEGVYASGPVALGHRRLAILDLTETGQQPMISSDGNLILVYNGEVYNFPELKQELIRKGYHFRGHSDTEVIVNALHCWGNDAIKRFNGMFALAAWFVNEGRLLLARDRYGIKPLYYYHSADSFLFASEVKALRQHPAFRFGVSNDALIEYFSFQNVFSDVTLFEGVKLLPAGHYMEVFPGKKVNEPVCYWDFDFQSVPMQKEEALEELQRLFEKAVERQLISDVEVGAYLSGGMDSGGITCVASRQFKNLKSFTAGFDLSSASGLELNFDERERSEFLSNLYKTEHYEVVLKAGDMERVMPELTTHLEDLRVGQSYPNYYISRLAGRFVKVCLSGAGGDELFAGYPWRYYHNTAEGYNNGFADGYFKYWQRLVPDHLRESFFRPWLREKIDFDRPATVFRHLLNNGLPDTADPKAFINNSLYFESKTFLHGLLLVEDKLSMAHGLETRLPFLDNDLVDFAMKLPVELKLRDWEKMVNVNENDLFSKAKQFKSPSTDGKILLREMLQKYVPENYCNGHKQGFSAPDASWFKGESMDYIKKFLYRKDARIYDFIEPSIAFKLMDEHMAGQMNRRLLIWSLLSFEWWLRVFE</sequence>
<evidence type="ECO:0000256" key="7">
    <source>
        <dbReference type="ARBA" id="ARBA00048741"/>
    </source>
</evidence>
<gene>
    <name evidence="11" type="primary">asnB</name>
    <name evidence="11" type="ORF">DDZ16_05230</name>
</gene>
<dbReference type="EMBL" id="QEWP01000003">
    <property type="protein sequence ID" value="PWE00344.1"/>
    <property type="molecule type" value="Genomic_DNA"/>
</dbReference>
<dbReference type="PANTHER" id="PTHR43284">
    <property type="entry name" value="ASPARAGINE SYNTHETASE (GLUTAMINE-HYDROLYZING)"/>
    <property type="match status" value="1"/>
</dbReference>
<accession>A0A2U2BB94</accession>
<evidence type="ECO:0000256" key="1">
    <source>
        <dbReference type="ARBA" id="ARBA00005187"/>
    </source>
</evidence>
<dbReference type="InterPro" id="IPR017932">
    <property type="entry name" value="GATase_2_dom"/>
</dbReference>
<comment type="pathway">
    <text evidence="1">Amino-acid biosynthesis; L-asparagine biosynthesis; L-asparagine from L-aspartate (L-Gln route): step 1/1.</text>
</comment>
<keyword evidence="12" id="KW-1185">Reference proteome</keyword>
<dbReference type="Pfam" id="PF13537">
    <property type="entry name" value="GATase_7"/>
    <property type="match status" value="1"/>
</dbReference>
<feature type="binding site" evidence="9">
    <location>
        <position position="100"/>
    </location>
    <ligand>
        <name>L-glutamine</name>
        <dbReference type="ChEBI" id="CHEBI:58359"/>
    </ligand>
</feature>
<name>A0A2U2BB94_9BACT</name>